<dbReference type="InterPro" id="IPR003647">
    <property type="entry name" value="Intron_nuc_1_rpt"/>
</dbReference>
<dbReference type="SUPFAM" id="SSF64496">
    <property type="entry name" value="DNA-binding domain of intron-encoded endonucleases"/>
    <property type="match status" value="1"/>
</dbReference>
<feature type="domain" description="DNA endonuclease I-HmuI-like NUMOD-like" evidence="1">
    <location>
        <begin position="872"/>
        <end position="911"/>
    </location>
</feature>
<dbReference type="SMART" id="SM00497">
    <property type="entry name" value="IENR1"/>
    <property type="match status" value="2"/>
</dbReference>
<evidence type="ECO:0000313" key="2">
    <source>
        <dbReference type="EMBL" id="SOC17708.1"/>
    </source>
</evidence>
<dbReference type="RefSeq" id="WP_097077257.1">
    <property type="nucleotide sequence ID" value="NZ_OBMR01000016.1"/>
</dbReference>
<accession>A0A285T873</accession>
<dbReference type="Gene3D" id="1.10.10.10">
    <property type="entry name" value="Winged helix-like DNA-binding domain superfamily/Winged helix DNA-binding domain"/>
    <property type="match status" value="2"/>
</dbReference>
<gene>
    <name evidence="2" type="ORF">SAMN02910411_0498</name>
</gene>
<organism evidence="2 3">
    <name type="scientific">Pseudobutyrivibrio ruminis DSM 9787</name>
    <dbReference type="NCBI Taxonomy" id="1123011"/>
    <lineage>
        <taxon>Bacteria</taxon>
        <taxon>Bacillati</taxon>
        <taxon>Bacillota</taxon>
        <taxon>Clostridia</taxon>
        <taxon>Lachnospirales</taxon>
        <taxon>Lachnospiraceae</taxon>
        <taxon>Pseudobutyrivibrio</taxon>
    </lineage>
</organism>
<dbReference type="AlphaFoldDB" id="A0A285T873"/>
<proteinExistence type="predicted"/>
<evidence type="ECO:0000259" key="1">
    <source>
        <dbReference type="Pfam" id="PF22083"/>
    </source>
</evidence>
<name>A0A285T873_9FIRM</name>
<dbReference type="InterPro" id="IPR036388">
    <property type="entry name" value="WH-like_DNA-bd_sf"/>
</dbReference>
<dbReference type="Proteomes" id="UP000219563">
    <property type="component" value="Unassembled WGS sequence"/>
</dbReference>
<dbReference type="EMBL" id="OBMR01000016">
    <property type="protein sequence ID" value="SOC17708.1"/>
    <property type="molecule type" value="Genomic_DNA"/>
</dbReference>
<dbReference type="InterPro" id="IPR054307">
    <property type="entry name" value="I-HmuI_NUMOD-like"/>
</dbReference>
<reference evidence="2 3" key="1">
    <citation type="submission" date="2017-08" db="EMBL/GenBank/DDBJ databases">
        <authorList>
            <person name="de Groot N.N."/>
        </authorList>
    </citation>
    <scope>NUCLEOTIDE SEQUENCE [LARGE SCALE GENOMIC DNA]</scope>
    <source>
        <strain evidence="2 3">DSM 9787</strain>
    </source>
</reference>
<dbReference type="Pfam" id="PF22083">
    <property type="entry name" value="I-HmuI_NUMOD-like"/>
    <property type="match status" value="1"/>
</dbReference>
<sequence length="916" mass="106854">MLFDSLFKHVNRNNKFTETNNNVASNVDSANTDYTNDNVGVSESISDTNAEKKNITTQYPNANMRYKDIDNKVLRLNELGTYIDNKEVFERCIYFEPSDGVFPHEIALLYFLSRITLSEIGNTRLTISPDIKNIKNGIKSLQSRGLVEYSLSFDDLEKLNNNTLRSIAKKNKLELASQDSFEIRKAIRHQMTEDDLRSSTNIRFYVPTVNAKKIIKKFPEINLNTSFPWKIYSPESEDAYNNMSPKEWDYIIEKYKEYYLPKKISNQNKTYIGTQVNEFINILNVAKVYKDGSYIIGENLDPGEYYFGGDNIAALDKNGDQINDEEDSVDFYLNLKSGKRISVENGFFTRIDNIEYRFSEEDELKPNHIYRSVAELPVGEYKYLYSNSIATTEKYTDYNNECAIVIKEKYPASSYIVEHGAKGFLCVDSDSKYIKIHNGFAKYYSDENVKSSVTEELEKNENWKIIEKYNCSLKEQDKIIQGNRFFFYASIEDPIAELFIKTNYEDCTLIDNPYKNDSTCNYRFSVPKENKEEICFILYLMYIRKLELPKINGIRVVDIYRYSFNGHIADTSMRFKDAIDSLKIRNIRDFDRVYKKIEQNYPSKVLLDEEAIHTYAEGLSPEFDKRYFFHMFHHQKDYARKYQDALIKLAEDGAINPRWKSEFSLYLLIKSYYEDAIYQYREQWLGTQSLDIFVPSIHVGVEYQGMQHYEAIDYFGGEENFEYRKKLDTDKREKCKQNGVYLIEWKYDVNVTDMNLQKLFGDNGIKLPKRKEVYIENIIKDREKKSEPQYVIYQYDSDGIFVNEYDSIINANKATNTTGVGKVINGQQKMAAGFYWRKVLLNTAKTPIEVINVEAQQKPNGEKRPVIQLDDNGVIIKKYNSVTEASQTLGVNAKSIRLCAKGSQKHAGGFCWKYEE</sequence>
<evidence type="ECO:0000313" key="3">
    <source>
        <dbReference type="Proteomes" id="UP000219563"/>
    </source>
</evidence>
<protein>
    <submittedName>
        <fullName evidence="2">NUMOD1 domain-containing protein</fullName>
    </submittedName>
</protein>